<feature type="domain" description="BPL/LPL catalytic" evidence="8">
    <location>
        <begin position="27"/>
        <end position="214"/>
    </location>
</feature>
<dbReference type="EMBL" id="LT906462">
    <property type="protein sequence ID" value="SNV73718.1"/>
    <property type="molecule type" value="Genomic_DNA"/>
</dbReference>
<gene>
    <name evidence="9" type="primary">lplJ</name>
    <name evidence="9" type="ORF">SAMEA4384403_01827</name>
</gene>
<protein>
    <recommendedName>
        <fullName evidence="3">lipoate--protein ligase</fullName>
        <ecNumber evidence="3">6.3.1.20</ecNumber>
    </recommendedName>
</protein>
<dbReference type="GO" id="GO:0017118">
    <property type="term" value="F:lipoyltransferase activity"/>
    <property type="evidence" value="ECO:0007669"/>
    <property type="project" value="TreeGrafter"/>
</dbReference>
<comment type="catalytic activity">
    <reaction evidence="7">
        <text>L-lysyl-[lipoyl-carrier protein] + (R)-lipoate + ATP = N(6)-[(R)-lipoyl]-L-lysyl-[lipoyl-carrier protein] + AMP + diphosphate + H(+)</text>
        <dbReference type="Rhea" id="RHEA:49288"/>
        <dbReference type="Rhea" id="RHEA-COMP:10500"/>
        <dbReference type="Rhea" id="RHEA-COMP:10502"/>
        <dbReference type="ChEBI" id="CHEBI:15378"/>
        <dbReference type="ChEBI" id="CHEBI:29969"/>
        <dbReference type="ChEBI" id="CHEBI:30616"/>
        <dbReference type="ChEBI" id="CHEBI:33019"/>
        <dbReference type="ChEBI" id="CHEBI:83088"/>
        <dbReference type="ChEBI" id="CHEBI:83099"/>
        <dbReference type="ChEBI" id="CHEBI:456215"/>
        <dbReference type="EC" id="6.3.1.20"/>
    </reaction>
</comment>
<dbReference type="OrthoDB" id="9788148at2"/>
<dbReference type="RefSeq" id="WP_095088812.1">
    <property type="nucleotide sequence ID" value="NZ_BMDM01000001.1"/>
</dbReference>
<dbReference type="Proteomes" id="UP000242084">
    <property type="component" value="Chromosome 1"/>
</dbReference>
<organism evidence="9 10">
    <name type="scientific">Mammaliicoccus stepanovicii</name>
    <dbReference type="NCBI Taxonomy" id="643214"/>
    <lineage>
        <taxon>Bacteria</taxon>
        <taxon>Bacillati</taxon>
        <taxon>Bacillota</taxon>
        <taxon>Bacilli</taxon>
        <taxon>Bacillales</taxon>
        <taxon>Staphylococcaceae</taxon>
        <taxon>Mammaliicoccus</taxon>
    </lineage>
</organism>
<dbReference type="CDD" id="cd16443">
    <property type="entry name" value="LplA"/>
    <property type="match status" value="1"/>
</dbReference>
<accession>A0A239ZSF2</accession>
<keyword evidence="4 9" id="KW-0436">Ligase</keyword>
<dbReference type="Gene3D" id="3.30.930.10">
    <property type="entry name" value="Bira Bifunctional Protein, Domain 2"/>
    <property type="match status" value="1"/>
</dbReference>
<dbReference type="PROSITE" id="PS51733">
    <property type="entry name" value="BPL_LPL_CATALYTIC"/>
    <property type="match status" value="1"/>
</dbReference>
<comment type="pathway">
    <text evidence="2">Protein modification; protein lipoylation via exogenous pathway; protein N(6)-(lipoyl)lysine from lipoate: step 1/2.</text>
</comment>
<evidence type="ECO:0000256" key="6">
    <source>
        <dbReference type="ARBA" id="ARBA00022840"/>
    </source>
</evidence>
<evidence type="ECO:0000256" key="7">
    <source>
        <dbReference type="ARBA" id="ARBA00048037"/>
    </source>
</evidence>
<keyword evidence="6" id="KW-0067">ATP-binding</keyword>
<evidence type="ECO:0000256" key="2">
    <source>
        <dbReference type="ARBA" id="ARBA00005124"/>
    </source>
</evidence>
<dbReference type="GO" id="GO:0009249">
    <property type="term" value="P:protein lipoylation"/>
    <property type="evidence" value="ECO:0007669"/>
    <property type="project" value="InterPro"/>
</dbReference>
<sequence length="331" mass="38198">MKFISNNNITDPMINLAMEEYVLTSLPKDDSYFLFYINKPSIIVGKNQNTIEEVNQEYVEAHNIKVVRRISGGGAVYHDLGNLNFSFVTKDDEDSFHNFAKFTQPIVDALNEMGVQAQLSGRNDIQVGERKISGNAMVKQKDRMFSHGTLMLNSEIEEVVNALRVNEAKIKSKGIKSIRSRVANIQEFLDEPMDIETFKQRILSSIFKQQGSETVEEYHLTEDDWEKINELSKNKYQNWDWNYGKNPKYNFEKSYKFERGLVQIKLDVKKGVIEHAAIFGDFFGVGDVKDIEDALIGVQHQKEFIVKALQDIDVYHYFGDIKKEEIINLML</sequence>
<dbReference type="GO" id="GO:0016979">
    <property type="term" value="F:lipoate-protein ligase activity"/>
    <property type="evidence" value="ECO:0007669"/>
    <property type="project" value="UniProtKB-EC"/>
</dbReference>
<dbReference type="GO" id="GO:0005737">
    <property type="term" value="C:cytoplasm"/>
    <property type="evidence" value="ECO:0007669"/>
    <property type="project" value="TreeGrafter"/>
</dbReference>
<dbReference type="NCBIfam" id="TIGR00545">
    <property type="entry name" value="lipoyltrans"/>
    <property type="match status" value="1"/>
</dbReference>
<evidence type="ECO:0000256" key="1">
    <source>
        <dbReference type="ARBA" id="ARBA00005085"/>
    </source>
</evidence>
<dbReference type="Gene3D" id="3.30.390.50">
    <property type="entry name" value="CO dehydrogenase flavoprotein, C-terminal domain"/>
    <property type="match status" value="1"/>
</dbReference>
<dbReference type="EC" id="6.3.1.20" evidence="3"/>
<dbReference type="UniPathway" id="UPA00537">
    <property type="reaction ID" value="UER00594"/>
</dbReference>
<evidence type="ECO:0000256" key="4">
    <source>
        <dbReference type="ARBA" id="ARBA00022598"/>
    </source>
</evidence>
<keyword evidence="5" id="KW-0547">Nucleotide-binding</keyword>
<name>A0A239ZSF2_9STAP</name>
<dbReference type="KEGG" id="sste:SAMEA4384403_1827"/>
<dbReference type="Pfam" id="PF21948">
    <property type="entry name" value="LplA-B_cat"/>
    <property type="match status" value="1"/>
</dbReference>
<dbReference type="InterPro" id="IPR004562">
    <property type="entry name" value="LipoylTrfase_LipoateP_Ligase"/>
</dbReference>
<evidence type="ECO:0000256" key="3">
    <source>
        <dbReference type="ARBA" id="ARBA00012367"/>
    </source>
</evidence>
<dbReference type="GO" id="GO:0005524">
    <property type="term" value="F:ATP binding"/>
    <property type="evidence" value="ECO:0007669"/>
    <property type="project" value="UniProtKB-KW"/>
</dbReference>
<dbReference type="InterPro" id="IPR019491">
    <property type="entry name" value="Lipoate_protein_ligase_C"/>
</dbReference>
<dbReference type="PANTHER" id="PTHR12561:SF3">
    <property type="entry name" value="LIPOYLTRANSFERASE 1, MITOCHONDRIAL"/>
    <property type="match status" value="1"/>
</dbReference>
<dbReference type="SUPFAM" id="SSF55681">
    <property type="entry name" value="Class II aaRS and biotin synthetases"/>
    <property type="match status" value="1"/>
</dbReference>
<evidence type="ECO:0000256" key="5">
    <source>
        <dbReference type="ARBA" id="ARBA00022741"/>
    </source>
</evidence>
<dbReference type="FunFam" id="3.30.930.10:FF:000072">
    <property type="entry name" value="Lipoate--protein ligase"/>
    <property type="match status" value="1"/>
</dbReference>
<proteinExistence type="predicted"/>
<dbReference type="PANTHER" id="PTHR12561">
    <property type="entry name" value="LIPOATE-PROTEIN LIGASE"/>
    <property type="match status" value="1"/>
</dbReference>
<evidence type="ECO:0000313" key="10">
    <source>
        <dbReference type="Proteomes" id="UP000242084"/>
    </source>
</evidence>
<keyword evidence="10" id="KW-1185">Reference proteome</keyword>
<dbReference type="InterPro" id="IPR004143">
    <property type="entry name" value="BPL_LPL_catalytic"/>
</dbReference>
<dbReference type="Pfam" id="PF10437">
    <property type="entry name" value="Lip_prot_lig_C"/>
    <property type="match status" value="1"/>
</dbReference>
<evidence type="ECO:0000313" key="9">
    <source>
        <dbReference type="EMBL" id="SNV73718.1"/>
    </source>
</evidence>
<dbReference type="SUPFAM" id="SSF82649">
    <property type="entry name" value="SufE/NifU"/>
    <property type="match status" value="1"/>
</dbReference>
<evidence type="ECO:0000259" key="8">
    <source>
        <dbReference type="PROSITE" id="PS51733"/>
    </source>
</evidence>
<comment type="pathway">
    <text evidence="1">Protein modification; protein lipoylation via exogenous pathway; protein N(6)-(lipoyl)lysine from lipoate: step 2/2.</text>
</comment>
<dbReference type="AlphaFoldDB" id="A0A239ZSF2"/>
<dbReference type="InterPro" id="IPR045864">
    <property type="entry name" value="aa-tRNA-synth_II/BPL/LPL"/>
</dbReference>
<reference evidence="9 10" key="1">
    <citation type="submission" date="2017-06" db="EMBL/GenBank/DDBJ databases">
        <authorList>
            <consortium name="Pathogen Informatics"/>
        </authorList>
    </citation>
    <scope>NUCLEOTIDE SEQUENCE [LARGE SCALE GENOMIC DNA]</scope>
    <source>
        <strain evidence="9 10">NCTC13839</strain>
    </source>
</reference>